<dbReference type="GO" id="GO:0005763">
    <property type="term" value="C:mitochondrial small ribosomal subunit"/>
    <property type="evidence" value="ECO:0007669"/>
    <property type="project" value="InterPro"/>
</dbReference>
<dbReference type="PANTHER" id="PTHR24088">
    <property type="entry name" value="28S RIBOSOMAL PROTEIN S17, MITOCHONDRIAL"/>
    <property type="match status" value="1"/>
</dbReference>
<organism evidence="1 2">
    <name type="scientific">Holothuria leucospilota</name>
    <name type="common">Black long sea cucumber</name>
    <name type="synonym">Mertensiothuria leucospilota</name>
    <dbReference type="NCBI Taxonomy" id="206669"/>
    <lineage>
        <taxon>Eukaryota</taxon>
        <taxon>Metazoa</taxon>
        <taxon>Echinodermata</taxon>
        <taxon>Eleutherozoa</taxon>
        <taxon>Echinozoa</taxon>
        <taxon>Holothuroidea</taxon>
        <taxon>Aspidochirotacea</taxon>
        <taxon>Aspidochirotida</taxon>
        <taxon>Holothuriidae</taxon>
        <taxon>Holothuria</taxon>
    </lineage>
</organism>
<dbReference type="AlphaFoldDB" id="A0A9Q1CAH0"/>
<gene>
    <name evidence="1" type="ORF">HOLleu_12181</name>
</gene>
<dbReference type="PANTHER" id="PTHR24088:SF0">
    <property type="entry name" value="SMALL RIBOSOMAL SUBUNIT PROTEIN US17M"/>
    <property type="match status" value="1"/>
</dbReference>
<dbReference type="Gene3D" id="2.40.50.140">
    <property type="entry name" value="Nucleic acid-binding proteins"/>
    <property type="match status" value="1"/>
</dbReference>
<keyword evidence="2" id="KW-1185">Reference proteome</keyword>
<keyword evidence="1" id="KW-0687">Ribonucleoprotein</keyword>
<protein>
    <submittedName>
        <fullName evidence="1">28S ribosomal protein S17, mitochondrial</fullName>
    </submittedName>
</protein>
<reference evidence="1" key="1">
    <citation type="submission" date="2021-10" db="EMBL/GenBank/DDBJ databases">
        <title>Tropical sea cucumber genome reveals ecological adaptation and Cuvierian tubules defense mechanism.</title>
        <authorList>
            <person name="Chen T."/>
        </authorList>
    </citation>
    <scope>NUCLEOTIDE SEQUENCE</scope>
    <source>
        <strain evidence="1">Nanhai2018</strain>
        <tissue evidence="1">Muscle</tissue>
    </source>
</reference>
<evidence type="ECO:0000313" key="2">
    <source>
        <dbReference type="Proteomes" id="UP001152320"/>
    </source>
</evidence>
<dbReference type="OrthoDB" id="274752at2759"/>
<proteinExistence type="predicted"/>
<keyword evidence="1" id="KW-0689">Ribosomal protein</keyword>
<dbReference type="InterPro" id="IPR039193">
    <property type="entry name" value="Ribosomal_uS17m_metazoa"/>
</dbReference>
<dbReference type="Proteomes" id="UP001152320">
    <property type="component" value="Chromosome 5"/>
</dbReference>
<dbReference type="GO" id="GO:0032543">
    <property type="term" value="P:mitochondrial translation"/>
    <property type="evidence" value="ECO:0007669"/>
    <property type="project" value="TreeGrafter"/>
</dbReference>
<name>A0A9Q1CAH0_HOLLE</name>
<sequence length="150" mass="17603">MAGHSRILLGQVVQSKLRDAAKVQITKLKLDTYVMQYFPDKSSVFAFDPKGVTKVGDIVLVKELEARRTRFITHKLEKIIYSIGNVRDPLTGKRCDSETYWDEEERKKLFEKEAEEQTGMEETKAEKRSVYEFERMKDPILSLKRKDWKL</sequence>
<accession>A0A9Q1CAH0</accession>
<dbReference type="EMBL" id="JAIZAY010000005">
    <property type="protein sequence ID" value="KAJ8041380.1"/>
    <property type="molecule type" value="Genomic_DNA"/>
</dbReference>
<evidence type="ECO:0000313" key="1">
    <source>
        <dbReference type="EMBL" id="KAJ8041380.1"/>
    </source>
</evidence>
<comment type="caution">
    <text evidence="1">The sequence shown here is derived from an EMBL/GenBank/DDBJ whole genome shotgun (WGS) entry which is preliminary data.</text>
</comment>
<dbReference type="GO" id="GO:0003735">
    <property type="term" value="F:structural constituent of ribosome"/>
    <property type="evidence" value="ECO:0007669"/>
    <property type="project" value="InterPro"/>
</dbReference>
<dbReference type="InterPro" id="IPR012340">
    <property type="entry name" value="NA-bd_OB-fold"/>
</dbReference>
<dbReference type="SUPFAM" id="SSF50249">
    <property type="entry name" value="Nucleic acid-binding proteins"/>
    <property type="match status" value="1"/>
</dbReference>